<dbReference type="RefSeq" id="WP_368847499.1">
    <property type="nucleotide sequence ID" value="NZ_CP194411.1"/>
</dbReference>
<name>A0ABV3X6E5_9FIRM</name>
<dbReference type="Pfam" id="PF13240">
    <property type="entry name" value="Zn_Ribbon_1"/>
    <property type="match status" value="1"/>
</dbReference>
<organism evidence="4 5">
    <name type="scientific">Selenomonas sputigena</name>
    <dbReference type="NCBI Taxonomy" id="69823"/>
    <lineage>
        <taxon>Bacteria</taxon>
        <taxon>Bacillati</taxon>
        <taxon>Bacillota</taxon>
        <taxon>Negativicutes</taxon>
        <taxon>Selenomonadales</taxon>
        <taxon>Selenomonadaceae</taxon>
        <taxon>Selenomonas</taxon>
    </lineage>
</organism>
<keyword evidence="2" id="KW-1133">Transmembrane helix</keyword>
<feature type="transmembrane region" description="Helical" evidence="2">
    <location>
        <begin position="82"/>
        <end position="105"/>
    </location>
</feature>
<evidence type="ECO:0000259" key="3">
    <source>
        <dbReference type="Pfam" id="PF13240"/>
    </source>
</evidence>
<evidence type="ECO:0000256" key="1">
    <source>
        <dbReference type="SAM" id="MobiDB-lite"/>
    </source>
</evidence>
<accession>A0ABV3X6E5</accession>
<gene>
    <name evidence="4" type="ORF">QCO44_09025</name>
</gene>
<evidence type="ECO:0000313" key="5">
    <source>
        <dbReference type="Proteomes" id="UP001559623"/>
    </source>
</evidence>
<sequence length="319" mass="34881">MPKFCTKCGAALAEGQRFCNSCGAPLAGAGVQTGSAYPPAPGQPGQQSGYPQPDAQQGGYPPYDGQQTQRQGAPASGSSKTLFLLGGVAALLVLLLLAGGGYAFYAYQKQQTQDSPVVIDQEDPKKADETPLDNNVAVPVKDILQASQEELEACGDTLEGDIIATSYGHSPDGFLAVKQLPRTPIFVLLDRKNHRVLTCCPVNMSLREFAKRREQRNPAPLIVRFGASKPDLGRDRDKGKWEHFNHHMDILANYEYDGAGELVYGMQYSEHGLHHTSYDVPLYEQKHVDMMNLFLAEAYELYKRSQGTSADAAMDLQRK</sequence>
<evidence type="ECO:0000256" key="2">
    <source>
        <dbReference type="SAM" id="Phobius"/>
    </source>
</evidence>
<comment type="caution">
    <text evidence="4">The sequence shown here is derived from an EMBL/GenBank/DDBJ whole genome shotgun (WGS) entry which is preliminary data.</text>
</comment>
<reference evidence="4 5" key="1">
    <citation type="submission" date="2023-04" db="EMBL/GenBank/DDBJ databases">
        <title>Genome Sequence of Selenomonas sputigena ATCC 33150.</title>
        <authorList>
            <person name="Miller D.P."/>
            <person name="Anvari S."/>
            <person name="Polson S.W."/>
            <person name="Macdonald M."/>
            <person name="Mcdowell J.V."/>
        </authorList>
    </citation>
    <scope>NUCLEOTIDE SEQUENCE [LARGE SCALE GENOMIC DNA]</scope>
    <source>
        <strain evidence="4 5">ATCC 33150</strain>
    </source>
</reference>
<protein>
    <submittedName>
        <fullName evidence="4">Zinc ribbon domain-containing protein</fullName>
    </submittedName>
</protein>
<feature type="compositionally biased region" description="Low complexity" evidence="1">
    <location>
        <begin position="43"/>
        <end position="69"/>
    </location>
</feature>
<keyword evidence="5" id="KW-1185">Reference proteome</keyword>
<keyword evidence="2" id="KW-0812">Transmembrane</keyword>
<proteinExistence type="predicted"/>
<dbReference type="EMBL" id="JARVLH010000006">
    <property type="protein sequence ID" value="MEX5285772.1"/>
    <property type="molecule type" value="Genomic_DNA"/>
</dbReference>
<feature type="domain" description="Zinc-ribbon" evidence="3">
    <location>
        <begin position="4"/>
        <end position="26"/>
    </location>
</feature>
<keyword evidence="2" id="KW-0472">Membrane</keyword>
<feature type="region of interest" description="Disordered" evidence="1">
    <location>
        <begin position="34"/>
        <end position="76"/>
    </location>
</feature>
<dbReference type="InterPro" id="IPR026870">
    <property type="entry name" value="Zinc_ribbon_dom"/>
</dbReference>
<dbReference type="Proteomes" id="UP001559623">
    <property type="component" value="Unassembled WGS sequence"/>
</dbReference>
<evidence type="ECO:0000313" key="4">
    <source>
        <dbReference type="EMBL" id="MEX5285772.1"/>
    </source>
</evidence>